<dbReference type="InterPro" id="IPR009000">
    <property type="entry name" value="Transl_B-barrel_sf"/>
</dbReference>
<dbReference type="GO" id="GO:0006364">
    <property type="term" value="P:rRNA processing"/>
    <property type="evidence" value="ECO:0007669"/>
    <property type="project" value="UniProtKB-UniRule"/>
</dbReference>
<evidence type="ECO:0000313" key="8">
    <source>
        <dbReference type="EMBL" id="MBO8460642.1"/>
    </source>
</evidence>
<dbReference type="InterPro" id="IPR002676">
    <property type="entry name" value="RimM_N"/>
</dbReference>
<dbReference type="InterPro" id="IPR011961">
    <property type="entry name" value="RimM"/>
</dbReference>
<evidence type="ECO:0000256" key="5">
    <source>
        <dbReference type="HAMAP-Rule" id="MF_00014"/>
    </source>
</evidence>
<protein>
    <recommendedName>
        <fullName evidence="5">Ribosome maturation factor RimM</fullName>
    </recommendedName>
</protein>
<accession>A0A9D9HUS5</accession>
<dbReference type="Gene3D" id="2.40.30.60">
    <property type="entry name" value="RimM"/>
    <property type="match status" value="1"/>
</dbReference>
<comment type="function">
    <text evidence="5">An accessory protein needed during the final step in the assembly of 30S ribosomal subunit, possibly for assembly of the head region. Essential for efficient processing of 16S rRNA. May be needed both before and after RbfA during the maturation of 16S rRNA. It has affinity for free ribosomal 30S subunits but not for 70S ribosomes.</text>
</comment>
<dbReference type="GO" id="GO:0005840">
    <property type="term" value="C:ribosome"/>
    <property type="evidence" value="ECO:0007669"/>
    <property type="project" value="InterPro"/>
</dbReference>
<keyword evidence="2 5" id="KW-0690">Ribosome biogenesis</keyword>
<dbReference type="SUPFAM" id="SSF50346">
    <property type="entry name" value="PRC-barrel domain"/>
    <property type="match status" value="1"/>
</dbReference>
<comment type="similarity">
    <text evidence="5">Belongs to the RimM family.</text>
</comment>
<evidence type="ECO:0000256" key="3">
    <source>
        <dbReference type="ARBA" id="ARBA00022552"/>
    </source>
</evidence>
<evidence type="ECO:0000259" key="7">
    <source>
        <dbReference type="Pfam" id="PF24986"/>
    </source>
</evidence>
<comment type="subunit">
    <text evidence="5">Binds ribosomal protein uS19.</text>
</comment>
<feature type="domain" description="RimM N-terminal" evidence="6">
    <location>
        <begin position="10"/>
        <end position="88"/>
    </location>
</feature>
<dbReference type="InterPro" id="IPR056792">
    <property type="entry name" value="PRC_RimM"/>
</dbReference>
<dbReference type="PANTHER" id="PTHR33692:SF1">
    <property type="entry name" value="RIBOSOME MATURATION FACTOR RIMM"/>
    <property type="match status" value="1"/>
</dbReference>
<dbReference type="HAMAP" id="MF_00014">
    <property type="entry name" value="Ribosome_mat_RimM"/>
    <property type="match status" value="1"/>
</dbReference>
<dbReference type="GO" id="GO:0042274">
    <property type="term" value="P:ribosomal small subunit biogenesis"/>
    <property type="evidence" value="ECO:0007669"/>
    <property type="project" value="UniProtKB-UniRule"/>
</dbReference>
<evidence type="ECO:0000256" key="1">
    <source>
        <dbReference type="ARBA" id="ARBA00022490"/>
    </source>
</evidence>
<comment type="domain">
    <text evidence="5">The PRC barrel domain binds ribosomal protein uS19.</text>
</comment>
<dbReference type="InterPro" id="IPR036976">
    <property type="entry name" value="RimM_N_sf"/>
</dbReference>
<reference evidence="8" key="2">
    <citation type="journal article" date="2021" name="PeerJ">
        <title>Extensive microbial diversity within the chicken gut microbiome revealed by metagenomics and culture.</title>
        <authorList>
            <person name="Gilroy R."/>
            <person name="Ravi A."/>
            <person name="Getino M."/>
            <person name="Pursley I."/>
            <person name="Horton D.L."/>
            <person name="Alikhan N.F."/>
            <person name="Baker D."/>
            <person name="Gharbi K."/>
            <person name="Hall N."/>
            <person name="Watson M."/>
            <person name="Adriaenssens E.M."/>
            <person name="Foster-Nyarko E."/>
            <person name="Jarju S."/>
            <person name="Secka A."/>
            <person name="Antonio M."/>
            <person name="Oren A."/>
            <person name="Chaudhuri R.R."/>
            <person name="La Ragione R."/>
            <person name="Hildebrand F."/>
            <person name="Pallen M.J."/>
        </authorList>
    </citation>
    <scope>NUCLEOTIDE SEQUENCE</scope>
    <source>
        <strain evidence="8">G3-3990</strain>
    </source>
</reference>
<dbReference type="Pfam" id="PF01782">
    <property type="entry name" value="RimM"/>
    <property type="match status" value="1"/>
</dbReference>
<feature type="domain" description="Ribosome maturation factor RimM PRC barrel" evidence="7">
    <location>
        <begin position="102"/>
        <end position="169"/>
    </location>
</feature>
<evidence type="ECO:0000259" key="6">
    <source>
        <dbReference type="Pfam" id="PF01782"/>
    </source>
</evidence>
<sequence>MIDKKELFLIGKVCKTHSLQGEVVCEFTDFSFDDSDAEFLILDVGSFLVPFFLEEYRFKNDTSAIVKFEGVDTETEASKLIGASIYLPLSFKPALTHENMTWNDFIGFHLFDEHVGEVGEITFVDDSTANVLFVVHYGNEEIYIPAVDELVVDIQLDKKKIIMDLPDGILSVDEVVSDEEE</sequence>
<organism evidence="8 9">
    <name type="scientific">Candidatus Gallipaludibacter merdavium</name>
    <dbReference type="NCBI Taxonomy" id="2840839"/>
    <lineage>
        <taxon>Bacteria</taxon>
        <taxon>Pseudomonadati</taxon>
        <taxon>Bacteroidota</taxon>
        <taxon>Bacteroidia</taxon>
        <taxon>Bacteroidales</taxon>
        <taxon>Candidatus Gallipaludibacter</taxon>
    </lineage>
</organism>
<dbReference type="GO" id="GO:0043022">
    <property type="term" value="F:ribosome binding"/>
    <property type="evidence" value="ECO:0007669"/>
    <property type="project" value="InterPro"/>
</dbReference>
<comment type="caution">
    <text evidence="8">The sequence shown here is derived from an EMBL/GenBank/DDBJ whole genome shotgun (WGS) entry which is preliminary data.</text>
</comment>
<comment type="subcellular location">
    <subcellularLocation>
        <location evidence="5">Cytoplasm</location>
    </subcellularLocation>
</comment>
<reference evidence="8" key="1">
    <citation type="submission" date="2020-10" db="EMBL/GenBank/DDBJ databases">
        <authorList>
            <person name="Gilroy R."/>
        </authorList>
    </citation>
    <scope>NUCLEOTIDE SEQUENCE</scope>
    <source>
        <strain evidence="8">G3-3990</strain>
    </source>
</reference>
<evidence type="ECO:0000313" key="9">
    <source>
        <dbReference type="Proteomes" id="UP000823641"/>
    </source>
</evidence>
<proteinExistence type="inferred from homology"/>
<keyword evidence="1 5" id="KW-0963">Cytoplasm</keyword>
<dbReference type="AlphaFoldDB" id="A0A9D9HUS5"/>
<dbReference type="InterPro" id="IPR011033">
    <property type="entry name" value="PRC_barrel-like_sf"/>
</dbReference>
<dbReference type="PANTHER" id="PTHR33692">
    <property type="entry name" value="RIBOSOME MATURATION FACTOR RIMM"/>
    <property type="match status" value="1"/>
</dbReference>
<dbReference type="EMBL" id="JADIMG010000094">
    <property type="protein sequence ID" value="MBO8460642.1"/>
    <property type="molecule type" value="Genomic_DNA"/>
</dbReference>
<keyword evidence="3 5" id="KW-0698">rRNA processing</keyword>
<evidence type="ECO:0000256" key="2">
    <source>
        <dbReference type="ARBA" id="ARBA00022517"/>
    </source>
</evidence>
<keyword evidence="4 5" id="KW-0143">Chaperone</keyword>
<dbReference type="NCBIfam" id="TIGR02273">
    <property type="entry name" value="16S_RimM"/>
    <property type="match status" value="1"/>
</dbReference>
<evidence type="ECO:0000256" key="4">
    <source>
        <dbReference type="ARBA" id="ARBA00023186"/>
    </source>
</evidence>
<gene>
    <name evidence="5 8" type="primary">rimM</name>
    <name evidence="8" type="ORF">IAA73_09975</name>
</gene>
<name>A0A9D9HUS5_9BACT</name>
<dbReference type="Gene3D" id="2.30.30.240">
    <property type="entry name" value="PRC-barrel domain"/>
    <property type="match status" value="1"/>
</dbReference>
<dbReference type="GO" id="GO:0005737">
    <property type="term" value="C:cytoplasm"/>
    <property type="evidence" value="ECO:0007669"/>
    <property type="project" value="UniProtKB-SubCell"/>
</dbReference>
<dbReference type="Proteomes" id="UP000823641">
    <property type="component" value="Unassembled WGS sequence"/>
</dbReference>
<dbReference type="Pfam" id="PF24986">
    <property type="entry name" value="PRC_RimM"/>
    <property type="match status" value="1"/>
</dbReference>
<dbReference type="SUPFAM" id="SSF50447">
    <property type="entry name" value="Translation proteins"/>
    <property type="match status" value="1"/>
</dbReference>